<reference evidence="2" key="1">
    <citation type="journal article" date="2019" name="Int. J. Syst. Evol. Microbiol.">
        <title>The Global Catalogue of Microorganisms (GCM) 10K type strain sequencing project: providing services to taxonomists for standard genome sequencing and annotation.</title>
        <authorList>
            <consortium name="The Broad Institute Genomics Platform"/>
            <consortium name="The Broad Institute Genome Sequencing Center for Infectious Disease"/>
            <person name="Wu L."/>
            <person name="Ma J."/>
        </authorList>
    </citation>
    <scope>NUCLEOTIDE SEQUENCE [LARGE SCALE GENOMIC DNA]</scope>
    <source>
        <strain evidence="2">JCM 30742</strain>
    </source>
</reference>
<keyword evidence="2" id="KW-1185">Reference proteome</keyword>
<dbReference type="RefSeq" id="WP_345149584.1">
    <property type="nucleotide sequence ID" value="NZ_BAABEO010000009.1"/>
</dbReference>
<name>A0ABP7C1V4_9MICC</name>
<comment type="caution">
    <text evidence="1">The sequence shown here is derived from an EMBL/GenBank/DDBJ whole genome shotgun (WGS) entry which is preliminary data.</text>
</comment>
<evidence type="ECO:0000313" key="2">
    <source>
        <dbReference type="Proteomes" id="UP001500752"/>
    </source>
</evidence>
<evidence type="ECO:0000313" key="1">
    <source>
        <dbReference type="EMBL" id="GAA3677017.1"/>
    </source>
</evidence>
<protein>
    <submittedName>
        <fullName evidence="1">Uncharacterized protein</fullName>
    </submittedName>
</protein>
<organism evidence="1 2">
    <name type="scientific">Arthrobacter ginkgonis</name>
    <dbReference type="NCBI Taxonomy" id="1630594"/>
    <lineage>
        <taxon>Bacteria</taxon>
        <taxon>Bacillati</taxon>
        <taxon>Actinomycetota</taxon>
        <taxon>Actinomycetes</taxon>
        <taxon>Micrococcales</taxon>
        <taxon>Micrococcaceae</taxon>
        <taxon>Arthrobacter</taxon>
    </lineage>
</organism>
<accession>A0ABP7C1V4</accession>
<proteinExistence type="predicted"/>
<dbReference type="Proteomes" id="UP001500752">
    <property type="component" value="Unassembled WGS sequence"/>
</dbReference>
<dbReference type="EMBL" id="BAABEO010000009">
    <property type="protein sequence ID" value="GAA3677017.1"/>
    <property type="molecule type" value="Genomic_DNA"/>
</dbReference>
<gene>
    <name evidence="1" type="ORF">GCM10023081_14150</name>
</gene>
<sequence length="208" mass="22239">MTETSTVALPPVVRPGAVAWTGDNPFIYLKTDPDGPWSSLSVYFRIAASKYGPGRAAVVVENPYDAAAGGARLVLTDNAELARYLVRDFVAKFLLFRPSPLMDSLEYVDGAAFETVREGDDWTEVATAGERSVTMTWRGLGDAFAVDVPGPESGTGLHEMFAVFRIAGAGEVSVDGGRLPGATIERDFLNGRGQSAGMAISETWVEDQ</sequence>